<dbReference type="Gene3D" id="3.40.720.10">
    <property type="entry name" value="Alkaline Phosphatase, subunit A"/>
    <property type="match status" value="1"/>
</dbReference>
<organism evidence="4 5">
    <name type="scientific">Parapedobacter defluvii</name>
    <dbReference type="NCBI Taxonomy" id="2045106"/>
    <lineage>
        <taxon>Bacteria</taxon>
        <taxon>Pseudomonadati</taxon>
        <taxon>Bacteroidota</taxon>
        <taxon>Sphingobacteriia</taxon>
        <taxon>Sphingobacteriales</taxon>
        <taxon>Sphingobacteriaceae</taxon>
        <taxon>Parapedobacter</taxon>
    </lineage>
</organism>
<dbReference type="PANTHER" id="PTHR42693">
    <property type="entry name" value="ARYLSULFATASE FAMILY MEMBER"/>
    <property type="match status" value="1"/>
</dbReference>
<dbReference type="Proteomes" id="UP000597338">
    <property type="component" value="Unassembled WGS sequence"/>
</dbReference>
<protein>
    <recommendedName>
        <fullName evidence="3">Sulfatase N-terminal domain-containing protein</fullName>
    </recommendedName>
</protein>
<sequence length="376" mass="44006">MIGKLHVNPESDFPIDYHPIKDSNFEKRSLKRYSEYARDFINASDAPFFLMVNFPDAHWPFQAQVEQRPLKTVSPDDISVFPYIGWDNKTIRTYVANIYNCILRLDQCIGELVQMLTESGKEDNTLVIYLSDHGDQMARGKYDVYEASNRIPFIVKWPGETQRGMVSESLVSTVDIVPTILDALDLEKSDAMTGSSLLPLLKNPNHRFRKYLFTEKNCDYKESYFPRRAVRDHRFKLIYTLLSDRTNPLATSYLSDLSNPVFMGGPKRKELIGSPDIIKKMYDDWERPAQIQLYDLQNDPWEYNNVSEDPRFLKEKERLFRALKQWQKDTDDPLRFPDKLKLLTIEHDTISTSSNKKNWNYPSYLYGQKGENSRGY</sequence>
<comment type="caution">
    <text evidence="4">The sequence shown here is derived from an EMBL/GenBank/DDBJ whole genome shotgun (WGS) entry which is preliminary data.</text>
</comment>
<reference evidence="5" key="1">
    <citation type="journal article" date="2019" name="Int. J. Syst. Evol. Microbiol.">
        <title>The Global Catalogue of Microorganisms (GCM) 10K type strain sequencing project: providing services to taxonomists for standard genome sequencing and annotation.</title>
        <authorList>
            <consortium name="The Broad Institute Genomics Platform"/>
            <consortium name="The Broad Institute Genome Sequencing Center for Infectious Disease"/>
            <person name="Wu L."/>
            <person name="Ma J."/>
        </authorList>
    </citation>
    <scope>NUCLEOTIDE SEQUENCE [LARGE SCALE GENOMIC DNA]</scope>
    <source>
        <strain evidence="5">CGMCC 1.15342</strain>
    </source>
</reference>
<evidence type="ECO:0000313" key="4">
    <source>
        <dbReference type="EMBL" id="GGC13922.1"/>
    </source>
</evidence>
<accession>A0ABQ1KY01</accession>
<evidence type="ECO:0000259" key="3">
    <source>
        <dbReference type="Pfam" id="PF00884"/>
    </source>
</evidence>
<proteinExistence type="inferred from homology"/>
<dbReference type="InterPro" id="IPR000917">
    <property type="entry name" value="Sulfatase_N"/>
</dbReference>
<comment type="similarity">
    <text evidence="1">Belongs to the sulfatase family.</text>
</comment>
<dbReference type="InterPro" id="IPR050738">
    <property type="entry name" value="Sulfatase"/>
</dbReference>
<name>A0ABQ1KY01_9SPHI</name>
<keyword evidence="2" id="KW-0378">Hydrolase</keyword>
<evidence type="ECO:0000313" key="5">
    <source>
        <dbReference type="Proteomes" id="UP000597338"/>
    </source>
</evidence>
<keyword evidence="5" id="KW-1185">Reference proteome</keyword>
<dbReference type="Pfam" id="PF00884">
    <property type="entry name" value="Sulfatase"/>
    <property type="match status" value="1"/>
</dbReference>
<dbReference type="PANTHER" id="PTHR42693:SF53">
    <property type="entry name" value="ENDO-4-O-SULFATASE"/>
    <property type="match status" value="1"/>
</dbReference>
<dbReference type="InterPro" id="IPR017850">
    <property type="entry name" value="Alkaline_phosphatase_core_sf"/>
</dbReference>
<evidence type="ECO:0000256" key="2">
    <source>
        <dbReference type="ARBA" id="ARBA00022801"/>
    </source>
</evidence>
<dbReference type="SUPFAM" id="SSF53649">
    <property type="entry name" value="Alkaline phosphatase-like"/>
    <property type="match status" value="1"/>
</dbReference>
<evidence type="ECO:0000256" key="1">
    <source>
        <dbReference type="ARBA" id="ARBA00008779"/>
    </source>
</evidence>
<feature type="domain" description="Sulfatase N-terminal" evidence="3">
    <location>
        <begin position="26"/>
        <end position="185"/>
    </location>
</feature>
<dbReference type="EMBL" id="BMIK01000001">
    <property type="protein sequence ID" value="GGC13922.1"/>
    <property type="molecule type" value="Genomic_DNA"/>
</dbReference>
<gene>
    <name evidence="4" type="ORF">GCM10011386_01980</name>
</gene>